<sequence>MLKSYSLLNSRLMRKQFLLTLILCLTSSMTWAERIDVATARKVAESVVRREGATGGLRSAGELPLVYAAAPGQSGSALRSGAMEGAADYFVFNFPGGKGFAIVAGDDRVRPVLGYSDEGSFDPDNLPENLRGWLAGYREQIDWAVDQGTEVSPSLAAEWNAYLNSSPSLRSAGGVLLETATWGQEILTTEKRL</sequence>
<organism evidence="2 3">
    <name type="scientific">Parabacteroides distasonis</name>
    <dbReference type="NCBI Taxonomy" id="823"/>
    <lineage>
        <taxon>Bacteria</taxon>
        <taxon>Pseudomonadati</taxon>
        <taxon>Bacteroidota</taxon>
        <taxon>Bacteroidia</taxon>
        <taxon>Bacteroidales</taxon>
        <taxon>Tannerellaceae</taxon>
        <taxon>Parabacteroides</taxon>
    </lineage>
</organism>
<dbReference type="InterPro" id="IPR038765">
    <property type="entry name" value="Papain-like_cys_pep_sf"/>
</dbReference>
<reference evidence="2 3" key="1">
    <citation type="submission" date="2018-09" db="EMBL/GenBank/DDBJ databases">
        <title>Murine metabolic-syndrome-specific gut microbial biobank.</title>
        <authorList>
            <person name="Liu C."/>
        </authorList>
    </citation>
    <scope>NUCLEOTIDE SEQUENCE [LARGE SCALE GENOMIC DNA]</scope>
    <source>
        <strain evidence="2 3">8-P5</strain>
    </source>
</reference>
<dbReference type="Gene3D" id="3.90.70.50">
    <property type="entry name" value="Peptidase C10, streptopain"/>
    <property type="match status" value="1"/>
</dbReference>
<dbReference type="AlphaFoldDB" id="A0A3L7ZRD6"/>
<accession>A0A3L7ZRD6</accession>
<dbReference type="SUPFAM" id="SSF54001">
    <property type="entry name" value="Cysteine proteinases"/>
    <property type="match status" value="1"/>
</dbReference>
<dbReference type="Pfam" id="PF13734">
    <property type="entry name" value="Inhibitor_I69"/>
    <property type="match status" value="1"/>
</dbReference>
<feature type="domain" description="Spi protease inhibitor" evidence="1">
    <location>
        <begin position="33"/>
        <end position="141"/>
    </location>
</feature>
<evidence type="ECO:0000259" key="1">
    <source>
        <dbReference type="Pfam" id="PF13734"/>
    </source>
</evidence>
<dbReference type="InterPro" id="IPR044934">
    <property type="entry name" value="Streptopain_sf"/>
</dbReference>
<proteinExistence type="predicted"/>
<dbReference type="EMBL" id="RAYI01000008">
    <property type="protein sequence ID" value="RLT74289.1"/>
    <property type="molecule type" value="Genomic_DNA"/>
</dbReference>
<evidence type="ECO:0000313" key="2">
    <source>
        <dbReference type="EMBL" id="RLT74289.1"/>
    </source>
</evidence>
<dbReference type="InterPro" id="IPR025896">
    <property type="entry name" value="Spi_Prtas-inh"/>
</dbReference>
<protein>
    <recommendedName>
        <fullName evidence="1">Spi protease inhibitor domain-containing protein</fullName>
    </recommendedName>
</protein>
<dbReference type="Proteomes" id="UP000278164">
    <property type="component" value="Unassembled WGS sequence"/>
</dbReference>
<name>A0A3L7ZRD6_PARDI</name>
<dbReference type="OrthoDB" id="2235251at2"/>
<gene>
    <name evidence="2" type="ORF">D7V78_05300</name>
</gene>
<evidence type="ECO:0000313" key="3">
    <source>
        <dbReference type="Proteomes" id="UP000278164"/>
    </source>
</evidence>
<comment type="caution">
    <text evidence="2">The sequence shown here is derived from an EMBL/GenBank/DDBJ whole genome shotgun (WGS) entry which is preliminary data.</text>
</comment>